<evidence type="ECO:0000259" key="2">
    <source>
        <dbReference type="PROSITE" id="PS51549"/>
    </source>
</evidence>
<dbReference type="OMA" id="WIKTINW"/>
<dbReference type="Pfam" id="PF10517">
    <property type="entry name" value="DM13"/>
    <property type="match status" value="1"/>
</dbReference>
<protein>
    <recommendedName>
        <fullName evidence="2">DM13 domain-containing protein</fullName>
    </recommendedName>
</protein>
<sequence length="459" mass="52169">KKDFPIKGVENDKFYENETDIFLNTLPEKQRSLLQAAIETGELDAHTLRSTIGSISSRRKQNNGRLLEWIQENRKKTSEGPVATVKLPYYGQYCGSFVGRTVRSNVAGALWAVNNRQFIVSKFQFNPGTLLTENVTFWVGPYERTSDSVTDMTPSANGFYLKPQPINLTTLYMSNIQTVKARIRSTLTLRNTRSNLHNQLSDKHIVQIFDGYVSAKESNSNSSVQNFEKEEVTIMDKLDSNELSTSDSTVTALFPNETDEITNARSARKENNSVEALGWYAGLQPLLLTLPDNRWIKTINWFALWDHKRQNAIAHVLIPSGPAFKIPATVQLRGLTPNSLYDVRSKHIKILNTRTIEISKFYYKSNGLAVWFVVGKDILPNSNGHIVPIYDSVNDIFDCDSLRDYTNETIMLKLPGHLSIKDVFWFSVFSMEQSLSLSHLYLPYNDMHLPPDLTDISVR</sequence>
<dbReference type="Proteomes" id="UP000277928">
    <property type="component" value="Unassembled WGS sequence"/>
</dbReference>
<dbReference type="OrthoDB" id="5854379at2759"/>
<dbReference type="PANTHER" id="PTHR24036">
    <property type="entry name" value="SKELETOR-RELATED"/>
    <property type="match status" value="1"/>
</dbReference>
<proteinExistence type="predicted"/>
<evidence type="ECO:0000256" key="1">
    <source>
        <dbReference type="ARBA" id="ARBA00022737"/>
    </source>
</evidence>
<evidence type="ECO:0000313" key="3">
    <source>
        <dbReference type="EMBL" id="VDK84197.1"/>
    </source>
</evidence>
<accession>A0A3P6TGB0</accession>
<dbReference type="InterPro" id="IPR052126">
    <property type="entry name" value="Spindle_Org/Thrombomodulin"/>
</dbReference>
<dbReference type="PROSITE" id="PS51549">
    <property type="entry name" value="DM13"/>
    <property type="match status" value="1"/>
</dbReference>
<dbReference type="AlphaFoldDB" id="A0A3P6TGB0"/>
<dbReference type="InterPro" id="IPR019545">
    <property type="entry name" value="DM13_domain"/>
</dbReference>
<dbReference type="EMBL" id="UYRX01000586">
    <property type="protein sequence ID" value="VDK84197.1"/>
    <property type="molecule type" value="Genomic_DNA"/>
</dbReference>
<keyword evidence="1" id="KW-0677">Repeat</keyword>
<gene>
    <name evidence="3" type="ORF">NLS_LOCUS6547</name>
</gene>
<dbReference type="SMART" id="SM00686">
    <property type="entry name" value="DM13"/>
    <property type="match status" value="1"/>
</dbReference>
<dbReference type="PANTHER" id="PTHR24036:SF5">
    <property type="entry name" value="THROMBOMODULIN"/>
    <property type="match status" value="1"/>
</dbReference>
<name>A0A3P6TGB0_LITSI</name>
<feature type="domain" description="DM13" evidence="2">
    <location>
        <begin position="330"/>
        <end position="443"/>
    </location>
</feature>
<feature type="non-terminal residue" evidence="3">
    <location>
        <position position="1"/>
    </location>
</feature>
<reference evidence="3 4" key="1">
    <citation type="submission" date="2018-08" db="EMBL/GenBank/DDBJ databases">
        <authorList>
            <person name="Laetsch R D."/>
            <person name="Stevens L."/>
            <person name="Kumar S."/>
            <person name="Blaxter L. M."/>
        </authorList>
    </citation>
    <scope>NUCLEOTIDE SEQUENCE [LARGE SCALE GENOMIC DNA]</scope>
</reference>
<evidence type="ECO:0000313" key="4">
    <source>
        <dbReference type="Proteomes" id="UP000277928"/>
    </source>
</evidence>
<keyword evidence="4" id="KW-1185">Reference proteome</keyword>
<organism evidence="3 4">
    <name type="scientific">Litomosoides sigmodontis</name>
    <name type="common">Filarial nematode worm</name>
    <dbReference type="NCBI Taxonomy" id="42156"/>
    <lineage>
        <taxon>Eukaryota</taxon>
        <taxon>Metazoa</taxon>
        <taxon>Ecdysozoa</taxon>
        <taxon>Nematoda</taxon>
        <taxon>Chromadorea</taxon>
        <taxon>Rhabditida</taxon>
        <taxon>Spirurina</taxon>
        <taxon>Spiruromorpha</taxon>
        <taxon>Filarioidea</taxon>
        <taxon>Onchocercidae</taxon>
        <taxon>Litomosoides</taxon>
    </lineage>
</organism>